<feature type="transmembrane region" description="Helical" evidence="8">
    <location>
        <begin position="84"/>
        <end position="103"/>
    </location>
</feature>
<feature type="non-terminal residue" evidence="10">
    <location>
        <position position="393"/>
    </location>
</feature>
<feature type="transmembrane region" description="Helical" evidence="8">
    <location>
        <begin position="54"/>
        <end position="77"/>
    </location>
</feature>
<keyword evidence="2" id="KW-1003">Cell membrane</keyword>
<feature type="transmembrane region" description="Helical" evidence="8">
    <location>
        <begin position="166"/>
        <end position="196"/>
    </location>
</feature>
<dbReference type="Proteomes" id="UP001597079">
    <property type="component" value="Unassembled WGS sequence"/>
</dbReference>
<protein>
    <submittedName>
        <fullName evidence="10">Glycosyltransferase family 39 protein</fullName>
        <ecNumber evidence="10">2.4.-.-</ecNumber>
    </submittedName>
</protein>
<feature type="transmembrane region" description="Helical" evidence="8">
    <location>
        <begin position="208"/>
        <end position="228"/>
    </location>
</feature>
<evidence type="ECO:0000259" key="9">
    <source>
        <dbReference type="Pfam" id="PF13231"/>
    </source>
</evidence>
<accession>A0ABW4JBL3</accession>
<evidence type="ECO:0000256" key="5">
    <source>
        <dbReference type="ARBA" id="ARBA00022692"/>
    </source>
</evidence>
<dbReference type="InterPro" id="IPR050297">
    <property type="entry name" value="LipidA_mod_glycosyltrf_83"/>
</dbReference>
<evidence type="ECO:0000313" key="11">
    <source>
        <dbReference type="Proteomes" id="UP001597079"/>
    </source>
</evidence>
<dbReference type="EC" id="2.4.-.-" evidence="10"/>
<keyword evidence="5 8" id="KW-0812">Transmembrane</keyword>
<evidence type="ECO:0000256" key="8">
    <source>
        <dbReference type="SAM" id="Phobius"/>
    </source>
</evidence>
<sequence>MDASENRKHKQWIWDILALNLLFRGVFILFVHPAQKADFLWYFNHAKMMAENQGYVWGGQPTAYWPIGWPFFLSLIFRLTGAHILVGMIVNVLLSTVIVWLVYALARNIFQSEPAALCAAIAYSLLPSQIEWNAVLGSEALFTALLLFSLYLYVKSEAQQSEKQAFGWILLAGISLGFAADVRPIPLFFPLFILLYEWLVWRRRWWTSLRRALALCAAMLLAIAPVTIRNGLALHRFVLISTNGGVNLWQGTHTNDGYFWSWNPQVNPLVKIADEVLKNKIAKEIALNRILDDIVLTIGNGFLKIYHLYKTDVNATWYTLRVIPAFKHWVDPVNHLNTTAYYLLMAFALIGLIQFIARSNDKARSAWLPLAFILYNTCFFFFFPAWDRFRYPL</sequence>
<evidence type="ECO:0000256" key="6">
    <source>
        <dbReference type="ARBA" id="ARBA00022989"/>
    </source>
</evidence>
<keyword evidence="6 8" id="KW-1133">Transmembrane helix</keyword>
<evidence type="ECO:0000256" key="1">
    <source>
        <dbReference type="ARBA" id="ARBA00004651"/>
    </source>
</evidence>
<feature type="transmembrane region" description="Helical" evidence="8">
    <location>
        <begin position="12"/>
        <end position="34"/>
    </location>
</feature>
<dbReference type="PANTHER" id="PTHR33908:SF11">
    <property type="entry name" value="MEMBRANE PROTEIN"/>
    <property type="match status" value="1"/>
</dbReference>
<dbReference type="RefSeq" id="WP_377940700.1">
    <property type="nucleotide sequence ID" value="NZ_JBHUCX010000004.1"/>
</dbReference>
<organism evidence="10 11">
    <name type="scientific">Alicyclobacillus fodiniaquatilis</name>
    <dbReference type="NCBI Taxonomy" id="1661150"/>
    <lineage>
        <taxon>Bacteria</taxon>
        <taxon>Bacillati</taxon>
        <taxon>Bacillota</taxon>
        <taxon>Bacilli</taxon>
        <taxon>Bacillales</taxon>
        <taxon>Alicyclobacillaceae</taxon>
        <taxon>Alicyclobacillus</taxon>
    </lineage>
</organism>
<feature type="domain" description="Glycosyltransferase RgtA/B/C/D-like" evidence="9">
    <location>
        <begin position="66"/>
        <end position="227"/>
    </location>
</feature>
<name>A0ABW4JBL3_9BACL</name>
<keyword evidence="3 10" id="KW-0328">Glycosyltransferase</keyword>
<keyword evidence="11" id="KW-1185">Reference proteome</keyword>
<feature type="transmembrane region" description="Helical" evidence="8">
    <location>
        <begin position="366"/>
        <end position="386"/>
    </location>
</feature>
<keyword evidence="7 8" id="KW-0472">Membrane</keyword>
<dbReference type="GO" id="GO:0016757">
    <property type="term" value="F:glycosyltransferase activity"/>
    <property type="evidence" value="ECO:0007669"/>
    <property type="project" value="UniProtKB-KW"/>
</dbReference>
<evidence type="ECO:0000256" key="4">
    <source>
        <dbReference type="ARBA" id="ARBA00022679"/>
    </source>
</evidence>
<dbReference type="Pfam" id="PF13231">
    <property type="entry name" value="PMT_2"/>
    <property type="match status" value="1"/>
</dbReference>
<dbReference type="PANTHER" id="PTHR33908">
    <property type="entry name" value="MANNOSYLTRANSFERASE YKCB-RELATED"/>
    <property type="match status" value="1"/>
</dbReference>
<comment type="subcellular location">
    <subcellularLocation>
        <location evidence="1">Cell membrane</location>
        <topology evidence="1">Multi-pass membrane protein</topology>
    </subcellularLocation>
</comment>
<feature type="transmembrane region" description="Helical" evidence="8">
    <location>
        <begin position="133"/>
        <end position="154"/>
    </location>
</feature>
<evidence type="ECO:0000256" key="3">
    <source>
        <dbReference type="ARBA" id="ARBA00022676"/>
    </source>
</evidence>
<keyword evidence="4 10" id="KW-0808">Transferase</keyword>
<evidence type="ECO:0000256" key="7">
    <source>
        <dbReference type="ARBA" id="ARBA00023136"/>
    </source>
</evidence>
<feature type="transmembrane region" description="Helical" evidence="8">
    <location>
        <begin position="339"/>
        <end position="357"/>
    </location>
</feature>
<dbReference type="EMBL" id="JBHUCX010000004">
    <property type="protein sequence ID" value="MFD1673335.1"/>
    <property type="molecule type" value="Genomic_DNA"/>
</dbReference>
<reference evidence="11" key="1">
    <citation type="journal article" date="2019" name="Int. J. Syst. Evol. Microbiol.">
        <title>The Global Catalogue of Microorganisms (GCM) 10K type strain sequencing project: providing services to taxonomists for standard genome sequencing and annotation.</title>
        <authorList>
            <consortium name="The Broad Institute Genomics Platform"/>
            <consortium name="The Broad Institute Genome Sequencing Center for Infectious Disease"/>
            <person name="Wu L."/>
            <person name="Ma J."/>
        </authorList>
    </citation>
    <scope>NUCLEOTIDE SEQUENCE [LARGE SCALE GENOMIC DNA]</scope>
    <source>
        <strain evidence="11">CGMCC 1.12286</strain>
    </source>
</reference>
<proteinExistence type="predicted"/>
<gene>
    <name evidence="10" type="ORF">ACFSB2_01180</name>
</gene>
<comment type="caution">
    <text evidence="10">The sequence shown here is derived from an EMBL/GenBank/DDBJ whole genome shotgun (WGS) entry which is preliminary data.</text>
</comment>
<evidence type="ECO:0000313" key="10">
    <source>
        <dbReference type="EMBL" id="MFD1673335.1"/>
    </source>
</evidence>
<evidence type="ECO:0000256" key="2">
    <source>
        <dbReference type="ARBA" id="ARBA00022475"/>
    </source>
</evidence>
<dbReference type="InterPro" id="IPR038731">
    <property type="entry name" value="RgtA/B/C-like"/>
</dbReference>